<accession>A0ABD0L4W4</accession>
<sequence length="593" mass="64230">MLYEGFVPTYCPHSAASGRGGLNTLYLPFHGHPGGCYVRLEPRTRRPNPVCSQFYPIHPSVVQGALVLPGNVVSGLLAKNSATKGASGQHPFCQQHHGDRKVSSDAKLSGEMSPQTSPEAASKDDCPCQRNMTGCCAKSAGVCPETKEGCCPASKTPETCTSPSNGKKSSQVWMQPIGLQGFAPNEVKVRVADGMVHIHAKAEKSSGPGPCLSRYEMRRTVKLPEDVDQRSVSCVMTPNGSVLLYAPRPALEEKKGKGDAVTHQLGEKTEEGKEKEETSALSADSQHSEAAELKPESATEKKDVTSNKTDFAKLAETPFTMMDSNPATEGKNTIPEHAETTPKSLTEMASEVLGMSEKTEHAHSAEEQEKEKMEAANVSPKAEEHDSEESEGYESDNDIETCVMYLFEPENTCSEDFEVLSEGCATDTTSVDGDETAGEQRENTAVKEEGMTDISTACEKTEEQGSTETETPADDTDPTPPIKRNEMTKESTESSVTNKPATESKSPSFQASEPFCALVPLRGYHPQDLQVQLKAHSLLVSAEREGCLDGMVYTDRTQRRLELPEYVDTASVRCVYREDGVLVVTALPKCAEM</sequence>
<comment type="similarity">
    <text evidence="2 3">Belongs to the small heat shock protein (HSP20) family.</text>
</comment>
<feature type="compositionally biased region" description="Basic and acidic residues" evidence="4">
    <location>
        <begin position="357"/>
        <end position="374"/>
    </location>
</feature>
<evidence type="ECO:0000256" key="3">
    <source>
        <dbReference type="RuleBase" id="RU003616"/>
    </source>
</evidence>
<evidence type="ECO:0000256" key="4">
    <source>
        <dbReference type="SAM" id="MobiDB-lite"/>
    </source>
</evidence>
<dbReference type="CDD" id="cd00298">
    <property type="entry name" value="ACD_sHsps_p23-like"/>
    <property type="match status" value="1"/>
</dbReference>
<dbReference type="SUPFAM" id="SSF49764">
    <property type="entry name" value="HSP20-like chaperones"/>
    <property type="match status" value="2"/>
</dbReference>
<dbReference type="Gene3D" id="2.60.40.790">
    <property type="match status" value="2"/>
</dbReference>
<feature type="region of interest" description="Disordered" evidence="4">
    <location>
        <begin position="426"/>
        <end position="510"/>
    </location>
</feature>
<keyword evidence="1" id="KW-0346">Stress response</keyword>
<feature type="region of interest" description="Disordered" evidence="4">
    <location>
        <begin position="252"/>
        <end position="343"/>
    </location>
</feature>
<evidence type="ECO:0000256" key="1">
    <source>
        <dbReference type="ARBA" id="ARBA00023016"/>
    </source>
</evidence>
<dbReference type="AlphaFoldDB" id="A0ABD0L4W4"/>
<proteinExistence type="inferred from homology"/>
<feature type="domain" description="SHSP" evidence="5">
    <location>
        <begin position="497"/>
        <end position="593"/>
    </location>
</feature>
<feature type="region of interest" description="Disordered" evidence="4">
    <location>
        <begin position="356"/>
        <end position="397"/>
    </location>
</feature>
<feature type="compositionally biased region" description="Basic and acidic residues" evidence="4">
    <location>
        <begin position="286"/>
        <end position="313"/>
    </location>
</feature>
<dbReference type="PANTHER" id="PTHR45640:SF13">
    <property type="entry name" value="HEAT SHOCK PROTEIN 22-RELATED"/>
    <property type="match status" value="1"/>
</dbReference>
<evidence type="ECO:0000256" key="2">
    <source>
        <dbReference type="PROSITE-ProRule" id="PRU00285"/>
    </source>
</evidence>
<dbReference type="InterPro" id="IPR001436">
    <property type="entry name" value="Alpha-crystallin/sHSP_animal"/>
</dbReference>
<comment type="caution">
    <text evidence="6">The sequence shown here is derived from an EMBL/GenBank/DDBJ whole genome shotgun (WGS) entry which is preliminary data.</text>
</comment>
<dbReference type="InterPro" id="IPR002068">
    <property type="entry name" value="A-crystallin/Hsp20_dom"/>
</dbReference>
<feature type="region of interest" description="Disordered" evidence="4">
    <location>
        <begin position="87"/>
        <end position="126"/>
    </location>
</feature>
<dbReference type="PANTHER" id="PTHR45640">
    <property type="entry name" value="HEAT SHOCK PROTEIN HSP-12.2-RELATED"/>
    <property type="match status" value="1"/>
</dbReference>
<feature type="compositionally biased region" description="Acidic residues" evidence="4">
    <location>
        <begin position="385"/>
        <end position="397"/>
    </location>
</feature>
<protein>
    <recommendedName>
        <fullName evidence="5">SHSP domain-containing protein</fullName>
    </recommendedName>
</protein>
<dbReference type="Pfam" id="PF00011">
    <property type="entry name" value="HSP20"/>
    <property type="match status" value="2"/>
</dbReference>
<feature type="compositionally biased region" description="Basic and acidic residues" evidence="4">
    <location>
        <begin position="438"/>
        <end position="450"/>
    </location>
</feature>
<dbReference type="PROSITE" id="PS01031">
    <property type="entry name" value="SHSP"/>
    <property type="match status" value="2"/>
</dbReference>
<organism evidence="6 7">
    <name type="scientific">Batillaria attramentaria</name>
    <dbReference type="NCBI Taxonomy" id="370345"/>
    <lineage>
        <taxon>Eukaryota</taxon>
        <taxon>Metazoa</taxon>
        <taxon>Spiralia</taxon>
        <taxon>Lophotrochozoa</taxon>
        <taxon>Mollusca</taxon>
        <taxon>Gastropoda</taxon>
        <taxon>Caenogastropoda</taxon>
        <taxon>Sorbeoconcha</taxon>
        <taxon>Cerithioidea</taxon>
        <taxon>Batillariidae</taxon>
        <taxon>Batillaria</taxon>
    </lineage>
</organism>
<feature type="compositionally biased region" description="Basic and acidic residues" evidence="4">
    <location>
        <begin position="483"/>
        <end position="492"/>
    </location>
</feature>
<dbReference type="EMBL" id="JACVVK020000084">
    <property type="protein sequence ID" value="KAK7494362.1"/>
    <property type="molecule type" value="Genomic_DNA"/>
</dbReference>
<evidence type="ECO:0000259" key="5">
    <source>
        <dbReference type="PROSITE" id="PS01031"/>
    </source>
</evidence>
<name>A0ABD0L4W4_9CAEN</name>
<reference evidence="6 7" key="1">
    <citation type="journal article" date="2023" name="Sci. Data">
        <title>Genome assembly of the Korean intertidal mud-creeper Batillaria attramentaria.</title>
        <authorList>
            <person name="Patra A.K."/>
            <person name="Ho P.T."/>
            <person name="Jun S."/>
            <person name="Lee S.J."/>
            <person name="Kim Y."/>
            <person name="Won Y.J."/>
        </authorList>
    </citation>
    <scope>NUCLEOTIDE SEQUENCE [LARGE SCALE GENOMIC DNA]</scope>
    <source>
        <strain evidence="6">Wonlab-2016</strain>
    </source>
</reference>
<dbReference type="Proteomes" id="UP001519460">
    <property type="component" value="Unassembled WGS sequence"/>
</dbReference>
<gene>
    <name evidence="6" type="ORF">BaRGS_00014465</name>
</gene>
<feature type="compositionally biased region" description="Polar residues" evidence="4">
    <location>
        <begin position="322"/>
        <end position="331"/>
    </location>
</feature>
<evidence type="ECO:0000313" key="7">
    <source>
        <dbReference type="Proteomes" id="UP001519460"/>
    </source>
</evidence>
<feature type="compositionally biased region" description="Basic and acidic residues" evidence="4">
    <location>
        <begin position="252"/>
        <end position="278"/>
    </location>
</feature>
<feature type="domain" description="SHSP" evidence="5">
    <location>
        <begin position="155"/>
        <end position="264"/>
    </location>
</feature>
<evidence type="ECO:0000313" key="6">
    <source>
        <dbReference type="EMBL" id="KAK7494362.1"/>
    </source>
</evidence>
<dbReference type="InterPro" id="IPR008978">
    <property type="entry name" value="HSP20-like_chaperone"/>
</dbReference>
<keyword evidence="7" id="KW-1185">Reference proteome</keyword>
<dbReference type="CDD" id="cd06526">
    <property type="entry name" value="metazoan_ACD"/>
    <property type="match status" value="1"/>
</dbReference>
<feature type="compositionally biased region" description="Polar residues" evidence="4">
    <location>
        <begin position="493"/>
        <end position="510"/>
    </location>
</feature>